<evidence type="ECO:0000313" key="1">
    <source>
        <dbReference type="EMBL" id="VFK42514.1"/>
    </source>
</evidence>
<dbReference type="AlphaFoldDB" id="A0A450YLS8"/>
<accession>A0A450YLS8</accession>
<gene>
    <name evidence="1" type="ORF">BECKTC1821E_GA0114239_101924</name>
</gene>
<protein>
    <submittedName>
        <fullName evidence="1">Uncharacterized protein</fullName>
    </submittedName>
</protein>
<proteinExistence type="predicted"/>
<sequence length="225" mass="25613">MPGEVGSFKRFFPEGQIPRILSAILRVNLSRESDYEKEVKVTERLCKKLKKTPWYRDAPLHIESEQPNVSLNSKTGKRIGGRIDLLVWPKGERDSEIYFAIEAKRLRYHHFPSDDFEEGNSKYVGEDGMMCFVTGKYAPFMKSGAMLGYVFDGDTEKARAGVGALIRKRADTLEMMPPRGLVPSGILLEEPVWETCHRRAAHRGVNNRIFILYHILIAVNRSAPS</sequence>
<dbReference type="EMBL" id="CAADFT010000019">
    <property type="protein sequence ID" value="VFK42514.1"/>
    <property type="molecule type" value="Genomic_DNA"/>
</dbReference>
<name>A0A450YLS8_9GAMM</name>
<organism evidence="1">
    <name type="scientific">Candidatus Kentrum sp. TC</name>
    <dbReference type="NCBI Taxonomy" id="2126339"/>
    <lineage>
        <taxon>Bacteria</taxon>
        <taxon>Pseudomonadati</taxon>
        <taxon>Pseudomonadota</taxon>
        <taxon>Gammaproteobacteria</taxon>
        <taxon>Candidatus Kentrum</taxon>
    </lineage>
</organism>
<reference evidence="1" key="1">
    <citation type="submission" date="2019-02" db="EMBL/GenBank/DDBJ databases">
        <authorList>
            <person name="Gruber-Vodicka R. H."/>
            <person name="Seah K. B. B."/>
        </authorList>
    </citation>
    <scope>NUCLEOTIDE SEQUENCE</scope>
    <source>
        <strain evidence="1">BECK_BZ125</strain>
    </source>
</reference>